<keyword evidence="18" id="KW-1185">Reference proteome</keyword>
<accession>A0ABW1FYT4</accession>
<comment type="catalytic activity">
    <reaction evidence="14">
        <text>D-maltose + ATP = alpha-maltose 1-phosphate + ADP + H(+)</text>
        <dbReference type="Rhea" id="RHEA:31915"/>
        <dbReference type="ChEBI" id="CHEBI:15378"/>
        <dbReference type="ChEBI" id="CHEBI:17306"/>
        <dbReference type="ChEBI" id="CHEBI:30616"/>
        <dbReference type="ChEBI" id="CHEBI:63576"/>
        <dbReference type="ChEBI" id="CHEBI:456216"/>
        <dbReference type="EC" id="2.7.1.175"/>
    </reaction>
</comment>
<evidence type="ECO:0000313" key="17">
    <source>
        <dbReference type="EMBL" id="MFC5907670.1"/>
    </source>
</evidence>
<dbReference type="EC" id="2.7.1.175" evidence="4"/>
<evidence type="ECO:0000256" key="5">
    <source>
        <dbReference type="ARBA" id="ARBA00013882"/>
    </source>
</evidence>
<name>A0ABW1FYT4_9ACTN</name>
<evidence type="ECO:0000256" key="8">
    <source>
        <dbReference type="ARBA" id="ARBA00022741"/>
    </source>
</evidence>
<evidence type="ECO:0000256" key="13">
    <source>
        <dbReference type="ARBA" id="ARBA00031251"/>
    </source>
</evidence>
<evidence type="ECO:0000256" key="12">
    <source>
        <dbReference type="ARBA" id="ARBA00023277"/>
    </source>
</evidence>
<keyword evidence="8" id="KW-0547">Nucleotide-binding</keyword>
<dbReference type="InterPro" id="IPR040999">
    <property type="entry name" value="Mak_N_cap"/>
</dbReference>
<dbReference type="RefSeq" id="WP_380582326.1">
    <property type="nucleotide sequence ID" value="NZ_JBHSQJ010000038.1"/>
</dbReference>
<dbReference type="Proteomes" id="UP001596174">
    <property type="component" value="Unassembled WGS sequence"/>
</dbReference>
<dbReference type="Pfam" id="PF01636">
    <property type="entry name" value="APH"/>
    <property type="match status" value="1"/>
</dbReference>
<evidence type="ECO:0000313" key="18">
    <source>
        <dbReference type="Proteomes" id="UP001596174"/>
    </source>
</evidence>
<evidence type="ECO:0000256" key="4">
    <source>
        <dbReference type="ARBA" id="ARBA00011962"/>
    </source>
</evidence>
<gene>
    <name evidence="17" type="ORF">ACFP3V_10600</name>
</gene>
<comment type="similarity">
    <text evidence="2">Belongs to the aminoglycoside phosphotransferase family.</text>
</comment>
<proteinExistence type="inferred from homology"/>
<keyword evidence="11" id="KW-0320">Glycogen biosynthesis</keyword>
<keyword evidence="12" id="KW-0119">Carbohydrate metabolism</keyword>
<sequence>MSDTSRPSAAVSPPARSVVHESLLQAALPLVRDWLPRRRWFAGKGRPIVSVTPVSATPLGFEPLLLHLLLRVEQQGGGSDCYQLLLGARPEGVPSADAVIGHVAHGPHDGLVLYDAAYDPALTDRLLRLLSTPQRRGLLRFSNFGELAFPVGTVGRVGTAEQSNTSIVYGDRAILKLFRRVSPGLNPDLELSLALARAGSTRIPAPLAWFESELPETPTEAPATLGLLQRFLSDGEDGWELALRRVGMLEKAPTEHVGNFAAESFLLGRATAEVHLALARSLPVTVLGRAEIESLADAMALRLDAAASAVPQLAPYQTGLRRIFRELAASARAGATLRVQRIHGDLHLGQVMRTARGWVLLDFEGEPAKPLSERRLPQPAIRDVAGMLRSFDYAAAHLGPSPSPEVATAASAWAARNRAAYCAGYAAAGAEDPLADPLLLRALETDKAVYEVLYEARHRPEWLPIPLSAISRLAT</sequence>
<organism evidence="17 18">
    <name type="scientific">Streptacidiphilus monticola</name>
    <dbReference type="NCBI Taxonomy" id="2161674"/>
    <lineage>
        <taxon>Bacteria</taxon>
        <taxon>Bacillati</taxon>
        <taxon>Actinomycetota</taxon>
        <taxon>Actinomycetes</taxon>
        <taxon>Kitasatosporales</taxon>
        <taxon>Streptomycetaceae</taxon>
        <taxon>Streptacidiphilus</taxon>
    </lineage>
</organism>
<keyword evidence="10" id="KW-0067">ATP-binding</keyword>
<protein>
    <recommendedName>
        <fullName evidence="5">Maltokinase</fullName>
        <ecNumber evidence="4">2.7.1.175</ecNumber>
    </recommendedName>
    <alternativeName>
        <fullName evidence="13">Maltose-1-phosphate synthase</fullName>
    </alternativeName>
</protein>
<dbReference type="InterPro" id="IPR002575">
    <property type="entry name" value="Aminoglycoside_PTrfase"/>
</dbReference>
<evidence type="ECO:0000256" key="2">
    <source>
        <dbReference type="ARBA" id="ARBA00006219"/>
    </source>
</evidence>
<dbReference type="InterPro" id="IPR011009">
    <property type="entry name" value="Kinase-like_dom_sf"/>
</dbReference>
<keyword evidence="9" id="KW-0418">Kinase</keyword>
<comment type="subunit">
    <text evidence="3">Monomer.</text>
</comment>
<evidence type="ECO:0000256" key="10">
    <source>
        <dbReference type="ARBA" id="ARBA00022840"/>
    </source>
</evidence>
<keyword evidence="6" id="KW-0321">Glycogen metabolism</keyword>
<feature type="domain" description="Aminoglycoside phosphotransferase" evidence="15">
    <location>
        <begin position="170"/>
        <end position="364"/>
    </location>
</feature>
<evidence type="ECO:0000256" key="11">
    <source>
        <dbReference type="ARBA" id="ARBA00023056"/>
    </source>
</evidence>
<evidence type="ECO:0000256" key="14">
    <source>
        <dbReference type="ARBA" id="ARBA00049067"/>
    </source>
</evidence>
<dbReference type="SUPFAM" id="SSF56112">
    <property type="entry name" value="Protein kinase-like (PK-like)"/>
    <property type="match status" value="1"/>
</dbReference>
<evidence type="ECO:0000256" key="7">
    <source>
        <dbReference type="ARBA" id="ARBA00022679"/>
    </source>
</evidence>
<evidence type="ECO:0000259" key="16">
    <source>
        <dbReference type="Pfam" id="PF18085"/>
    </source>
</evidence>
<dbReference type="Gene3D" id="3.90.1200.10">
    <property type="match status" value="1"/>
</dbReference>
<feature type="non-terminal residue" evidence="17">
    <location>
        <position position="475"/>
    </location>
</feature>
<evidence type="ECO:0000259" key="15">
    <source>
        <dbReference type="Pfam" id="PF01636"/>
    </source>
</evidence>
<evidence type="ECO:0000256" key="3">
    <source>
        <dbReference type="ARBA" id="ARBA00011245"/>
    </source>
</evidence>
<feature type="domain" description="Maltokinase N-terminal cap" evidence="16">
    <location>
        <begin position="34"/>
        <end position="119"/>
    </location>
</feature>
<comment type="pathway">
    <text evidence="1">Glycan biosynthesis; glycogen biosynthesis.</text>
</comment>
<dbReference type="EMBL" id="JBHSQJ010000038">
    <property type="protein sequence ID" value="MFC5907670.1"/>
    <property type="molecule type" value="Genomic_DNA"/>
</dbReference>
<evidence type="ECO:0000256" key="1">
    <source>
        <dbReference type="ARBA" id="ARBA00004964"/>
    </source>
</evidence>
<evidence type="ECO:0000256" key="9">
    <source>
        <dbReference type="ARBA" id="ARBA00022777"/>
    </source>
</evidence>
<comment type="caution">
    <text evidence="17">The sequence shown here is derived from an EMBL/GenBank/DDBJ whole genome shotgun (WGS) entry which is preliminary data.</text>
</comment>
<dbReference type="Pfam" id="PF18085">
    <property type="entry name" value="Mak_N_cap"/>
    <property type="match status" value="1"/>
</dbReference>
<keyword evidence="7" id="KW-0808">Transferase</keyword>
<evidence type="ECO:0000256" key="6">
    <source>
        <dbReference type="ARBA" id="ARBA00022600"/>
    </source>
</evidence>
<reference evidence="18" key="1">
    <citation type="journal article" date="2019" name="Int. J. Syst. Evol. Microbiol.">
        <title>The Global Catalogue of Microorganisms (GCM) 10K type strain sequencing project: providing services to taxonomists for standard genome sequencing and annotation.</title>
        <authorList>
            <consortium name="The Broad Institute Genomics Platform"/>
            <consortium name="The Broad Institute Genome Sequencing Center for Infectious Disease"/>
            <person name="Wu L."/>
            <person name="Ma J."/>
        </authorList>
    </citation>
    <scope>NUCLEOTIDE SEQUENCE [LARGE SCALE GENOMIC DNA]</scope>
    <source>
        <strain evidence="18">JCM 4816</strain>
    </source>
</reference>